<keyword evidence="2" id="KW-1133">Transmembrane helix</keyword>
<reference evidence="3 4" key="1">
    <citation type="submission" date="2012-08" db="EMBL/GenBank/DDBJ databases">
        <title>Oryza genome evolution.</title>
        <authorList>
            <person name="Wing R.A."/>
        </authorList>
    </citation>
    <scope>NUCLEOTIDE SEQUENCE</scope>
</reference>
<feature type="transmembrane region" description="Helical" evidence="2">
    <location>
        <begin position="27"/>
        <end position="46"/>
    </location>
</feature>
<reference evidence="3" key="3">
    <citation type="submission" date="2015-04" db="UniProtKB">
        <authorList>
            <consortium name="EnsemblPlants"/>
        </authorList>
    </citation>
    <scope>IDENTIFICATION</scope>
</reference>
<dbReference type="STRING" id="77586.A0A0D9W764"/>
<name>A0A0D9W764_9ORYZ</name>
<feature type="region of interest" description="Disordered" evidence="1">
    <location>
        <begin position="60"/>
        <end position="82"/>
    </location>
</feature>
<dbReference type="Gramene" id="LPERR04G15200.1">
    <property type="protein sequence ID" value="LPERR04G15200.1"/>
    <property type="gene ID" value="LPERR04G15200"/>
</dbReference>
<proteinExistence type="predicted"/>
<organism evidence="3 4">
    <name type="scientific">Leersia perrieri</name>
    <dbReference type="NCBI Taxonomy" id="77586"/>
    <lineage>
        <taxon>Eukaryota</taxon>
        <taxon>Viridiplantae</taxon>
        <taxon>Streptophyta</taxon>
        <taxon>Embryophyta</taxon>
        <taxon>Tracheophyta</taxon>
        <taxon>Spermatophyta</taxon>
        <taxon>Magnoliopsida</taxon>
        <taxon>Liliopsida</taxon>
        <taxon>Poales</taxon>
        <taxon>Poaceae</taxon>
        <taxon>BOP clade</taxon>
        <taxon>Oryzoideae</taxon>
        <taxon>Oryzeae</taxon>
        <taxon>Oryzinae</taxon>
        <taxon>Leersia</taxon>
    </lineage>
</organism>
<keyword evidence="2" id="KW-0472">Membrane</keyword>
<protein>
    <submittedName>
        <fullName evidence="3">Uncharacterized protein</fullName>
    </submittedName>
</protein>
<evidence type="ECO:0000313" key="4">
    <source>
        <dbReference type="Proteomes" id="UP000032180"/>
    </source>
</evidence>
<evidence type="ECO:0000256" key="2">
    <source>
        <dbReference type="SAM" id="Phobius"/>
    </source>
</evidence>
<dbReference type="Proteomes" id="UP000032180">
    <property type="component" value="Chromosome 4"/>
</dbReference>
<keyword evidence="4" id="KW-1185">Reference proteome</keyword>
<keyword evidence="2" id="KW-0812">Transmembrane</keyword>
<accession>A0A0D9W764</accession>
<sequence>MVRWRAHAVAACATGVAKVFVVCLVLGFHPGALGFAFLCGVIALVLNRAISSLPDAGDADIAGEGEVPEPEHVAAEDSSSSAVCGREDDEQYLSTSAAFGCEEEEDSSFAAVCDREEEDKTTKENFDGSDEVIEEQEEQNFSDGCMDEWNLVEADPVMPINVNGGANGSGKFKRWPQKYSYLRWVL</sequence>
<evidence type="ECO:0000313" key="3">
    <source>
        <dbReference type="EnsemblPlants" id="LPERR04G15200.1"/>
    </source>
</evidence>
<dbReference type="AlphaFoldDB" id="A0A0D9W764"/>
<dbReference type="EnsemblPlants" id="LPERR04G15200.1">
    <property type="protein sequence ID" value="LPERR04G15200.1"/>
    <property type="gene ID" value="LPERR04G15200"/>
</dbReference>
<evidence type="ECO:0000256" key="1">
    <source>
        <dbReference type="SAM" id="MobiDB-lite"/>
    </source>
</evidence>
<dbReference type="HOGENOM" id="CLU_1456456_0_0_1"/>
<reference evidence="4" key="2">
    <citation type="submission" date="2013-12" db="EMBL/GenBank/DDBJ databases">
        <authorList>
            <person name="Yu Y."/>
            <person name="Lee S."/>
            <person name="de Baynast K."/>
            <person name="Wissotski M."/>
            <person name="Liu L."/>
            <person name="Talag J."/>
            <person name="Goicoechea J."/>
            <person name="Angelova A."/>
            <person name="Jetty R."/>
            <person name="Kudrna D."/>
            <person name="Golser W."/>
            <person name="Rivera L."/>
            <person name="Zhang J."/>
            <person name="Wing R."/>
        </authorList>
    </citation>
    <scope>NUCLEOTIDE SEQUENCE</scope>
</reference>